<sequence length="196" mass="22456">MVAKKKPQTSYAQLPQETRDRQNQRRRELDCNLAEVVRAKRNERCRLAYAKKANKSAEIRECKKARLNNSCKELRLGEQNSHGKVIQSVSTPVLFEKQIQETVCSIIAEKTGHEKHVRVAVEATPSGTISAYQNKVSLSFPANVCMVMHNEQRDLASADHANMHVNIQNSDRDRHDECREQVQARIRQLQLRKGQV</sequence>
<accession>A0AAV6KYC1</accession>
<evidence type="ECO:0000313" key="3">
    <source>
        <dbReference type="Proteomes" id="UP000823749"/>
    </source>
</evidence>
<keyword evidence="3" id="KW-1185">Reference proteome</keyword>
<evidence type="ECO:0000313" key="2">
    <source>
        <dbReference type="EMBL" id="KAG5557450.1"/>
    </source>
</evidence>
<dbReference type="EMBL" id="JACTNZ010000003">
    <property type="protein sequence ID" value="KAG5557450.1"/>
    <property type="molecule type" value="Genomic_DNA"/>
</dbReference>
<feature type="compositionally biased region" description="Basic and acidic residues" evidence="1">
    <location>
        <begin position="17"/>
        <end position="26"/>
    </location>
</feature>
<protein>
    <submittedName>
        <fullName evidence="2">Uncharacterized protein</fullName>
    </submittedName>
</protein>
<dbReference type="AlphaFoldDB" id="A0AAV6KYC1"/>
<gene>
    <name evidence="2" type="ORF">RHGRI_007628</name>
</gene>
<evidence type="ECO:0000256" key="1">
    <source>
        <dbReference type="SAM" id="MobiDB-lite"/>
    </source>
</evidence>
<name>A0AAV6KYC1_9ERIC</name>
<comment type="caution">
    <text evidence="2">The sequence shown here is derived from an EMBL/GenBank/DDBJ whole genome shotgun (WGS) entry which is preliminary data.</text>
</comment>
<proteinExistence type="predicted"/>
<reference evidence="2" key="1">
    <citation type="submission" date="2020-08" db="EMBL/GenBank/DDBJ databases">
        <title>Plant Genome Project.</title>
        <authorList>
            <person name="Zhang R.-G."/>
        </authorList>
    </citation>
    <scope>NUCLEOTIDE SEQUENCE</scope>
    <source>
        <strain evidence="2">WSP0</strain>
        <tissue evidence="2">Leaf</tissue>
    </source>
</reference>
<feature type="region of interest" description="Disordered" evidence="1">
    <location>
        <begin position="1"/>
        <end position="26"/>
    </location>
</feature>
<dbReference type="Proteomes" id="UP000823749">
    <property type="component" value="Chromosome 3"/>
</dbReference>
<organism evidence="2 3">
    <name type="scientific">Rhododendron griersonianum</name>
    <dbReference type="NCBI Taxonomy" id="479676"/>
    <lineage>
        <taxon>Eukaryota</taxon>
        <taxon>Viridiplantae</taxon>
        <taxon>Streptophyta</taxon>
        <taxon>Embryophyta</taxon>
        <taxon>Tracheophyta</taxon>
        <taxon>Spermatophyta</taxon>
        <taxon>Magnoliopsida</taxon>
        <taxon>eudicotyledons</taxon>
        <taxon>Gunneridae</taxon>
        <taxon>Pentapetalae</taxon>
        <taxon>asterids</taxon>
        <taxon>Ericales</taxon>
        <taxon>Ericaceae</taxon>
        <taxon>Ericoideae</taxon>
        <taxon>Rhodoreae</taxon>
        <taxon>Rhododendron</taxon>
    </lineage>
</organism>